<proteinExistence type="inferred from homology"/>
<evidence type="ECO:0000259" key="3">
    <source>
        <dbReference type="Pfam" id="PF02397"/>
    </source>
</evidence>
<keyword evidence="5" id="KW-1185">Reference proteome</keyword>
<dbReference type="GO" id="GO:0000271">
    <property type="term" value="P:polysaccharide biosynthetic process"/>
    <property type="evidence" value="ECO:0007669"/>
    <property type="project" value="UniProtKB-KW"/>
</dbReference>
<evidence type="ECO:0000256" key="1">
    <source>
        <dbReference type="ARBA" id="ARBA00006464"/>
    </source>
</evidence>
<evidence type="ECO:0000313" key="4">
    <source>
        <dbReference type="EMBL" id="SOB94386.1"/>
    </source>
</evidence>
<gene>
    <name evidence="4" type="ORF">SAMN05877831_101424</name>
</gene>
<dbReference type="Pfam" id="PF02397">
    <property type="entry name" value="Bac_transf"/>
    <property type="match status" value="1"/>
</dbReference>
<dbReference type="PANTHER" id="PTHR30576:SF20">
    <property type="entry name" value="QUINOVOSAMINEPHOSPHOTRANSFERAE-RELATED"/>
    <property type="match status" value="1"/>
</dbReference>
<reference evidence="5" key="1">
    <citation type="submission" date="2017-08" db="EMBL/GenBank/DDBJ databases">
        <authorList>
            <person name="Varghese N."/>
            <person name="Submissions S."/>
        </authorList>
    </citation>
    <scope>NUCLEOTIDE SEQUENCE [LARGE SCALE GENOMIC DNA]</scope>
    <source>
        <strain evidence="5">JA276</strain>
    </source>
</reference>
<keyword evidence="2" id="KW-0270">Exopolysaccharide synthesis</keyword>
<protein>
    <submittedName>
        <fullName evidence="4">Lipopolysaccharide/colanic/teichoic acid biosynthesis glycosyltransferase</fullName>
    </submittedName>
</protein>
<dbReference type="PANTHER" id="PTHR30576">
    <property type="entry name" value="COLANIC BIOSYNTHESIS UDP-GLUCOSE LIPID CARRIER TRANSFERASE"/>
    <property type="match status" value="1"/>
</dbReference>
<dbReference type="GO" id="GO:0016780">
    <property type="term" value="F:phosphotransferase activity, for other substituted phosphate groups"/>
    <property type="evidence" value="ECO:0007669"/>
    <property type="project" value="TreeGrafter"/>
</dbReference>
<dbReference type="OrthoDB" id="9808602at2"/>
<name>A0A285RJS6_9RHOB</name>
<feature type="domain" description="Bacterial sugar transferase" evidence="3">
    <location>
        <begin position="5"/>
        <end position="200"/>
    </location>
</feature>
<sequence>MSFSKRLFDIVFAVLLLLPIGVMAGTVLGVLMLTQPRPWFYAAERMKTPTEAFRLWKFRTMTVVATDAGVSGGDKAARITPAGRVLRRYRLDELPQIWNILKGDISFVGPRPPLRLYVERFPEIYARVLQNRPGVTGLASIHYHRHEEWLLARCRSAAETDRIYCARCIPAKARLDGIYARHASVCFDLRLIGRTIARMLGGRRRPARRG</sequence>
<dbReference type="EMBL" id="OBMT01000001">
    <property type="protein sequence ID" value="SOB94386.1"/>
    <property type="molecule type" value="Genomic_DNA"/>
</dbReference>
<keyword evidence="4" id="KW-0808">Transferase</keyword>
<dbReference type="InterPro" id="IPR003362">
    <property type="entry name" value="Bact_transf"/>
</dbReference>
<dbReference type="AlphaFoldDB" id="A0A285RJS6"/>
<accession>A0A285RJS6</accession>
<dbReference type="RefSeq" id="WP_097068443.1">
    <property type="nucleotide sequence ID" value="NZ_OBMT01000001.1"/>
</dbReference>
<comment type="similarity">
    <text evidence="1">Belongs to the bacterial sugar transferase family.</text>
</comment>
<evidence type="ECO:0000313" key="5">
    <source>
        <dbReference type="Proteomes" id="UP000219111"/>
    </source>
</evidence>
<evidence type="ECO:0000256" key="2">
    <source>
        <dbReference type="ARBA" id="ARBA00023169"/>
    </source>
</evidence>
<organism evidence="4 5">
    <name type="scientific">Rhodobacter maris</name>
    <dbReference type="NCBI Taxonomy" id="446682"/>
    <lineage>
        <taxon>Bacteria</taxon>
        <taxon>Pseudomonadati</taxon>
        <taxon>Pseudomonadota</taxon>
        <taxon>Alphaproteobacteria</taxon>
        <taxon>Rhodobacterales</taxon>
        <taxon>Rhodobacter group</taxon>
        <taxon>Rhodobacter</taxon>
    </lineage>
</organism>
<dbReference type="Proteomes" id="UP000219111">
    <property type="component" value="Unassembled WGS sequence"/>
</dbReference>